<evidence type="ECO:0000256" key="1">
    <source>
        <dbReference type="ARBA" id="ARBA00022801"/>
    </source>
</evidence>
<dbReference type="RefSeq" id="WP_344970723.1">
    <property type="nucleotide sequence ID" value="NZ_BAABDD010000008.1"/>
</dbReference>
<dbReference type="InterPro" id="IPR000868">
    <property type="entry name" value="Isochorismatase-like_dom"/>
</dbReference>
<organism evidence="3 4">
    <name type="scientific">Salinactinospora qingdaonensis</name>
    <dbReference type="NCBI Taxonomy" id="702744"/>
    <lineage>
        <taxon>Bacteria</taxon>
        <taxon>Bacillati</taxon>
        <taxon>Actinomycetota</taxon>
        <taxon>Actinomycetes</taxon>
        <taxon>Streptosporangiales</taxon>
        <taxon>Nocardiopsidaceae</taxon>
        <taxon>Salinactinospora</taxon>
    </lineage>
</organism>
<comment type="caution">
    <text evidence="3">The sequence shown here is derived from an EMBL/GenBank/DDBJ whole genome shotgun (WGS) entry which is preliminary data.</text>
</comment>
<accession>A0ABP7FLA8</accession>
<dbReference type="SUPFAM" id="SSF52499">
    <property type="entry name" value="Isochorismatase-like hydrolases"/>
    <property type="match status" value="1"/>
</dbReference>
<protein>
    <submittedName>
        <fullName evidence="3">Isochorismatase family protein</fullName>
    </submittedName>
</protein>
<feature type="domain" description="Isochorismatase-like" evidence="2">
    <location>
        <begin position="32"/>
        <end position="204"/>
    </location>
</feature>
<dbReference type="Gene3D" id="3.40.50.850">
    <property type="entry name" value="Isochorismatase-like"/>
    <property type="match status" value="1"/>
</dbReference>
<reference evidence="4" key="1">
    <citation type="journal article" date="2019" name="Int. J. Syst. Evol. Microbiol.">
        <title>The Global Catalogue of Microorganisms (GCM) 10K type strain sequencing project: providing services to taxonomists for standard genome sequencing and annotation.</title>
        <authorList>
            <consortium name="The Broad Institute Genomics Platform"/>
            <consortium name="The Broad Institute Genome Sequencing Center for Infectious Disease"/>
            <person name="Wu L."/>
            <person name="Ma J."/>
        </authorList>
    </citation>
    <scope>NUCLEOTIDE SEQUENCE [LARGE SCALE GENOMIC DNA]</scope>
    <source>
        <strain evidence="4">JCM 17137</strain>
    </source>
</reference>
<sequence length="217" mass="24052">MPGIPQIDPYLLPEHDGLPANTAEWKIVPQRSVLLLHDLQEFFLRPLPESVRDPLLKRAASLRAACAERGVPIAYTAQPGDMTREQRGLLRDFWGPGMRVAPEDREVASPVRPDNGDWMLTKWRYSAFHSTELLSLMRRHNRDQLILCGVYAHVGILATAVDSFSNDIETFVIADAVADFSADDHWMALRYAAARCAVVASAEQALSALGGAFTASR</sequence>
<dbReference type="InterPro" id="IPR016291">
    <property type="entry name" value="Isochorismatase"/>
</dbReference>
<dbReference type="PANTHER" id="PTHR43540:SF3">
    <property type="entry name" value="ENTEROBACTIN SYNTHASE COMPONENT B"/>
    <property type="match status" value="1"/>
</dbReference>
<evidence type="ECO:0000313" key="4">
    <source>
        <dbReference type="Proteomes" id="UP001500908"/>
    </source>
</evidence>
<dbReference type="PRINTS" id="PR01398">
    <property type="entry name" value="ISCHRISMTASE"/>
</dbReference>
<name>A0ABP7FLA8_9ACTN</name>
<dbReference type="Pfam" id="PF00857">
    <property type="entry name" value="Isochorismatase"/>
    <property type="match status" value="1"/>
</dbReference>
<keyword evidence="4" id="KW-1185">Reference proteome</keyword>
<evidence type="ECO:0000313" key="3">
    <source>
        <dbReference type="EMBL" id="GAA3742734.1"/>
    </source>
</evidence>
<dbReference type="InterPro" id="IPR036380">
    <property type="entry name" value="Isochorismatase-like_sf"/>
</dbReference>
<evidence type="ECO:0000259" key="2">
    <source>
        <dbReference type="Pfam" id="PF00857"/>
    </source>
</evidence>
<dbReference type="EMBL" id="BAABDD010000008">
    <property type="protein sequence ID" value="GAA3742734.1"/>
    <property type="molecule type" value="Genomic_DNA"/>
</dbReference>
<keyword evidence="1" id="KW-0378">Hydrolase</keyword>
<dbReference type="InterPro" id="IPR050272">
    <property type="entry name" value="Isochorismatase-like_hydrls"/>
</dbReference>
<dbReference type="PANTHER" id="PTHR43540">
    <property type="entry name" value="PEROXYUREIDOACRYLATE/UREIDOACRYLATE AMIDOHYDROLASE-RELATED"/>
    <property type="match status" value="1"/>
</dbReference>
<proteinExistence type="predicted"/>
<gene>
    <name evidence="3" type="ORF">GCM10022402_23040</name>
</gene>
<dbReference type="Proteomes" id="UP001500908">
    <property type="component" value="Unassembled WGS sequence"/>
</dbReference>